<dbReference type="InterPro" id="IPR015947">
    <property type="entry name" value="PUA-like_sf"/>
</dbReference>
<evidence type="ECO:0000313" key="3">
    <source>
        <dbReference type="Proteomes" id="UP001183619"/>
    </source>
</evidence>
<proteinExistence type="predicted"/>
<reference evidence="2 3" key="1">
    <citation type="submission" date="2023-07" db="EMBL/GenBank/DDBJ databases">
        <title>Sequencing the genomes of 1000 actinobacteria strains.</title>
        <authorList>
            <person name="Klenk H.-P."/>
        </authorList>
    </citation>
    <scope>NUCLEOTIDE SEQUENCE [LARGE SCALE GENOMIC DNA]</scope>
    <source>
        <strain evidence="2 3">DSM 44508</strain>
    </source>
</reference>
<feature type="domain" description="ASCH" evidence="1">
    <location>
        <begin position="16"/>
        <end position="142"/>
    </location>
</feature>
<gene>
    <name evidence="2" type="ORF">J2S37_001707</name>
</gene>
<name>A0ABU2BB15_9CORY</name>
<dbReference type="EMBL" id="JAVDYF010000001">
    <property type="protein sequence ID" value="MDR7355169.1"/>
    <property type="molecule type" value="Genomic_DNA"/>
</dbReference>
<evidence type="ECO:0000259" key="1">
    <source>
        <dbReference type="SMART" id="SM01022"/>
    </source>
</evidence>
<accession>A0ABU2BB15</accession>
<dbReference type="Proteomes" id="UP001183619">
    <property type="component" value="Unassembled WGS sequence"/>
</dbReference>
<keyword evidence="3" id="KW-1185">Reference proteome</keyword>
<sequence>MDDTCVDFSQLPRGEYAFPGPLRDRLVAAIVAGEKTTTSSLVVEYEQLQHSLPAVGDREVVVDSAGQPVCITEVVGVRICPCAQVSLSHVIGEGEGFATVEQWRDAHREFWESTDFRTALGCDDFRLEAGTDVVCVEFQVIQHL</sequence>
<dbReference type="SUPFAM" id="SSF88697">
    <property type="entry name" value="PUA domain-like"/>
    <property type="match status" value="1"/>
</dbReference>
<dbReference type="InterPro" id="IPR009326">
    <property type="entry name" value="DUF984"/>
</dbReference>
<dbReference type="Pfam" id="PF04266">
    <property type="entry name" value="ASCH"/>
    <property type="match status" value="1"/>
</dbReference>
<dbReference type="InterPro" id="IPR007374">
    <property type="entry name" value="ASCH_domain"/>
</dbReference>
<dbReference type="SMART" id="SM01022">
    <property type="entry name" value="ASCH"/>
    <property type="match status" value="1"/>
</dbReference>
<organism evidence="2 3">
    <name type="scientific">Corynebacterium felinum</name>
    <dbReference type="NCBI Taxonomy" id="131318"/>
    <lineage>
        <taxon>Bacteria</taxon>
        <taxon>Bacillati</taxon>
        <taxon>Actinomycetota</taxon>
        <taxon>Actinomycetes</taxon>
        <taxon>Mycobacteriales</taxon>
        <taxon>Corynebacteriaceae</taxon>
        <taxon>Corynebacterium</taxon>
    </lineage>
</organism>
<dbReference type="PIRSF" id="PIRSF021320">
    <property type="entry name" value="DUF984"/>
    <property type="match status" value="1"/>
</dbReference>
<dbReference type="PANTHER" id="PTHR39203:SF1">
    <property type="entry name" value="CYTOPLASMIC PROTEIN"/>
    <property type="match status" value="1"/>
</dbReference>
<evidence type="ECO:0000313" key="2">
    <source>
        <dbReference type="EMBL" id="MDR7355169.1"/>
    </source>
</evidence>
<dbReference type="RefSeq" id="WP_277104507.1">
    <property type="nucleotide sequence ID" value="NZ_BAAAJS010000037.1"/>
</dbReference>
<comment type="caution">
    <text evidence="2">The sequence shown here is derived from an EMBL/GenBank/DDBJ whole genome shotgun (WGS) entry which is preliminary data.</text>
</comment>
<protein>
    <submittedName>
        <fullName evidence="2">Uncharacterized protein YhfF</fullName>
    </submittedName>
</protein>
<dbReference type="Gene3D" id="3.10.400.10">
    <property type="entry name" value="Sulfate adenylyltransferase"/>
    <property type="match status" value="1"/>
</dbReference>
<dbReference type="PANTHER" id="PTHR39203">
    <property type="entry name" value="CYTOPLASMIC PROTEIN-RELATED"/>
    <property type="match status" value="1"/>
</dbReference>